<evidence type="ECO:0008006" key="4">
    <source>
        <dbReference type="Google" id="ProtNLM"/>
    </source>
</evidence>
<proteinExistence type="predicted"/>
<sequence length="132" mass="15983">MNVNDLQRNKKSRRSVLFKRKVVEIYRAELSSQFEIQQSLHISQTELRQMNRWYFKHRLRPYFSLSFYNRTTMKKKTDASYLKALEKRLLEAEKENKFLRLKAEAYEIVIQIAEEEFKIPILKKPGAQQPKN</sequence>
<keyword evidence="1" id="KW-0175">Coiled coil</keyword>
<gene>
    <name evidence="2" type="ORF">E0F88_33515</name>
</gene>
<dbReference type="AlphaFoldDB" id="A0A4R5D2B7"/>
<keyword evidence="3" id="KW-1185">Reference proteome</keyword>
<feature type="coiled-coil region" evidence="1">
    <location>
        <begin position="82"/>
        <end position="116"/>
    </location>
</feature>
<protein>
    <recommendedName>
        <fullName evidence="4">Transposase</fullName>
    </recommendedName>
</protein>
<accession>A0A4R5D2B7</accession>
<comment type="caution">
    <text evidence="2">The sequence shown here is derived from an EMBL/GenBank/DDBJ whole genome shotgun (WGS) entry which is preliminary data.</text>
</comment>
<dbReference type="OrthoDB" id="957605at2"/>
<dbReference type="EMBL" id="SMFL01000042">
    <property type="protein sequence ID" value="TDE07422.1"/>
    <property type="molecule type" value="Genomic_DNA"/>
</dbReference>
<evidence type="ECO:0000313" key="3">
    <source>
        <dbReference type="Proteomes" id="UP000294850"/>
    </source>
</evidence>
<evidence type="ECO:0000313" key="2">
    <source>
        <dbReference type="EMBL" id="TDE07422.1"/>
    </source>
</evidence>
<evidence type="ECO:0000256" key="1">
    <source>
        <dbReference type="SAM" id="Coils"/>
    </source>
</evidence>
<name>A0A4R5D2B7_9BACT</name>
<organism evidence="2 3">
    <name type="scientific">Dyadobacter psychrotolerans</name>
    <dbReference type="NCBI Taxonomy" id="2541721"/>
    <lineage>
        <taxon>Bacteria</taxon>
        <taxon>Pseudomonadati</taxon>
        <taxon>Bacteroidota</taxon>
        <taxon>Cytophagia</taxon>
        <taxon>Cytophagales</taxon>
        <taxon>Spirosomataceae</taxon>
        <taxon>Dyadobacter</taxon>
    </lineage>
</organism>
<dbReference type="Proteomes" id="UP000294850">
    <property type="component" value="Unassembled WGS sequence"/>
</dbReference>
<reference evidence="2 3" key="1">
    <citation type="submission" date="2019-03" db="EMBL/GenBank/DDBJ databases">
        <title>Dyadobacter AR-3-6 sp. nov., isolated from arctic soil.</title>
        <authorList>
            <person name="Chaudhary D.K."/>
        </authorList>
    </citation>
    <scope>NUCLEOTIDE SEQUENCE [LARGE SCALE GENOMIC DNA]</scope>
    <source>
        <strain evidence="2 3">AR-3-6</strain>
    </source>
</reference>